<name>A0A517L795_9PEZI</name>
<organism evidence="4 5">
    <name type="scientific">Venturia effusa</name>
    <dbReference type="NCBI Taxonomy" id="50376"/>
    <lineage>
        <taxon>Eukaryota</taxon>
        <taxon>Fungi</taxon>
        <taxon>Dikarya</taxon>
        <taxon>Ascomycota</taxon>
        <taxon>Pezizomycotina</taxon>
        <taxon>Dothideomycetes</taxon>
        <taxon>Pleosporomycetidae</taxon>
        <taxon>Venturiales</taxon>
        <taxon>Venturiaceae</taxon>
        <taxon>Venturia</taxon>
    </lineage>
</organism>
<evidence type="ECO:0000313" key="4">
    <source>
        <dbReference type="EMBL" id="QDS71500.1"/>
    </source>
</evidence>
<keyword evidence="2 3" id="KW-0040">ANK repeat</keyword>
<dbReference type="SMART" id="SM00248">
    <property type="entry name" value="ANK"/>
    <property type="match status" value="8"/>
</dbReference>
<dbReference type="EMBL" id="CP042190">
    <property type="protein sequence ID" value="QDS71500.1"/>
    <property type="molecule type" value="Genomic_DNA"/>
</dbReference>
<evidence type="ECO:0000256" key="2">
    <source>
        <dbReference type="ARBA" id="ARBA00023043"/>
    </source>
</evidence>
<evidence type="ECO:0000256" key="3">
    <source>
        <dbReference type="PROSITE-ProRule" id="PRU00023"/>
    </source>
</evidence>
<protein>
    <submittedName>
        <fullName evidence="4">Uncharacterized protein</fullName>
    </submittedName>
</protein>
<dbReference type="Gene3D" id="1.25.40.20">
    <property type="entry name" value="Ankyrin repeat-containing domain"/>
    <property type="match status" value="2"/>
</dbReference>
<accession>A0A517L795</accession>
<dbReference type="InterPro" id="IPR036770">
    <property type="entry name" value="Ankyrin_rpt-contain_sf"/>
</dbReference>
<reference evidence="4 5" key="1">
    <citation type="submission" date="2019-07" db="EMBL/GenBank/DDBJ databases">
        <title>Finished genome of Venturia effusa.</title>
        <authorList>
            <person name="Young C.A."/>
            <person name="Cox M.P."/>
            <person name="Ganley A.R.D."/>
            <person name="David W.J."/>
        </authorList>
    </citation>
    <scope>NUCLEOTIDE SEQUENCE [LARGE SCALE GENOMIC DNA]</scope>
    <source>
        <strain evidence="5">albino</strain>
    </source>
</reference>
<dbReference type="GO" id="GO:0005634">
    <property type="term" value="C:nucleus"/>
    <property type="evidence" value="ECO:0007669"/>
    <property type="project" value="TreeGrafter"/>
</dbReference>
<dbReference type="Proteomes" id="UP000316270">
    <property type="component" value="Chromosome 6"/>
</dbReference>
<dbReference type="OrthoDB" id="3182339at2759"/>
<dbReference type="InterPro" id="IPR002110">
    <property type="entry name" value="Ankyrin_rpt"/>
</dbReference>
<dbReference type="PROSITE" id="PS50088">
    <property type="entry name" value="ANK_REPEAT"/>
    <property type="match status" value="1"/>
</dbReference>
<evidence type="ECO:0000313" key="5">
    <source>
        <dbReference type="Proteomes" id="UP000316270"/>
    </source>
</evidence>
<keyword evidence="5" id="KW-1185">Reference proteome</keyword>
<feature type="repeat" description="ANK" evidence="3">
    <location>
        <begin position="1969"/>
        <end position="2001"/>
    </location>
</feature>
<dbReference type="Pfam" id="PF12796">
    <property type="entry name" value="Ank_2"/>
    <property type="match status" value="1"/>
</dbReference>
<evidence type="ECO:0000256" key="1">
    <source>
        <dbReference type="ARBA" id="ARBA00022737"/>
    </source>
</evidence>
<keyword evidence="1" id="KW-0677">Repeat</keyword>
<dbReference type="SUPFAM" id="SSF48403">
    <property type="entry name" value="Ankyrin repeat"/>
    <property type="match status" value="1"/>
</dbReference>
<dbReference type="STRING" id="50376.A0A517L795"/>
<dbReference type="InterPro" id="IPR050745">
    <property type="entry name" value="Multifunctional_regulatory"/>
</dbReference>
<dbReference type="GO" id="GO:0005737">
    <property type="term" value="C:cytoplasm"/>
    <property type="evidence" value="ECO:0007669"/>
    <property type="project" value="TreeGrafter"/>
</dbReference>
<dbReference type="PANTHER" id="PTHR24189:SF50">
    <property type="entry name" value="ANKYRIN REPEAT AND SOCS BOX PROTEIN 2"/>
    <property type="match status" value="1"/>
</dbReference>
<sequence>MEGNMARMASVRTTRSYYSGVQSPTTDSLSDIFSVSSTSPRARHSDQLQDLATSCGVPIALSRPVYVLPEERAVPQHDVDMAAAKQLLTDLRPKKFLAGKSSKAFSPDELMLALDHAVKTRQGPATIEGLLQLAEAQGIKADNTGTSFTSSKKGQTVPTIDYIFTQSCLDKSSVIGPFLHHVSQRAKDDALSACLSSSSLDSSRITALVEWGANPERCQDRAMHLISDPDAKESAVEALVLSPRIVDISVLNAALVCAATSKSLSRISTLLLRGADANYNQGETIRSVIHPKCYQAILAMLILPSRAVSPSILDVLAGLAASWKLDAQKPFMVALLLAGAAGPRTSKALVPFLSTLDLDIISMLPSCHAAGHRTFIPAKLFHAALEVEAHDSAFDTLRSCTTASFSDYCSVGAHLQLIDNFLTAPASSLDITTELLKIGTAGDYTSEMLVKTCESRFLQHPSIEKLISVLLEHGASNVSYDSGKALLSSVGDGNEHIVELLLSAKPSKKVLNNAISIVGALPESESKRTILAALIGAGASGSSLDAQFVQAIDGSSNSLNRVLTLLPAASLDHADGQAIVKMISLSRLDILERVLQTKRPQTSMAAIWNQIRQVFGLTGQCAFDLPYVQKSITMLHAISPHSTPVDILLLEATHCEHTTDNLSLINLLLFWGASPDIDLGSPLVASVQKLNTYCGLENTCLIKAIEDFFEILEILCKAGVEEAVLDAALSQCLLSSEQYDARLAQLLVGHGARLRGPTASSLSGPIKNLDLNIVKKLLPPGQSVDAEEAFYSAAGSHVDWASPAARCSPMIKLLISMCSPGIWADNAFKACVRVYQLDGASLYLEHLASREVFDESLTELCNKEIDFSDLQLAAILYLLKKGARGAVVDKIYLKAVNTHNLLWVTSLDEYLSTPITPSAAYESLSSAGEASTKIGVYLRSKGVRGATVDTDFIKACLSSNIKEMENIAGSISSSEVLSQALHTLSDQTDFAHTERDREVVSFLLSSGASQPAVLHAARSAARSEQTASMQPFRIHADDRAMTDAIFAGLSEHAEPFASVNSCIILNKLSAASLGIEHVRNVAYKAGASFDLELLQSVCQARHSAEPYAFAIEAVSSSGHRWMSSEGMRFVDVLLNKGAHGHVLPTMVEQAVSKLNLSALKLVHPRCDDTDAATERALATLANNPQAITSPAGLEVLSHLVKAGIQSSALSTMAERAAASNNYEALDILPSSSVAATTIPAAFRAVARERTHSMSSNELSIASLLIEHGVSTHVLSIAATEAVKLLDLEAMKVLATSPRFRTISNDPLRALMLEKALWCSPDGHRGLEFLLDYDLSADSFQLMVSHAAAAMNFDTLSLVLSKSPLSLTDLALSSLIDAGSAWLSTEGLRVIELLLCASPAPSQASIARAFIQSSEALKVDHVKLLHPHVVEESVFVSAFSAATTNSNAWLTIDGSVVEAAFLQAAAALDLSAMQLLASRIDRADCYSGALTEVQKNPKLRQRPDILRFLLDSGAKGYALRTTYVEAARRLDYANTAILEEYLQDPGADLETFLAATSGVEWLSSEHHQLIELLYNRGIDAETAEPALVIAAAAVNLPMVELLSQGIGPRAAYAALEAVVQRSDWHSENHTSILELLMQHGVRGTAVELALIENASRSKLDLVDLLLPSIDKDRVECFNLAMDAVFGSGGEWPIQESSRDILRKLIESGAATDGAHDPLVYAASNAITEAVQVLTPVVQGGSTYTQAFIGLISAGLTWLEPDLLTLLNILLDNGAAGEAVDVALLNATEHFIRGEASLDLLILLLDKGADVNLDDGRALQLAAIAGNAELCSFSCAASPSYVTLYKCIQEALCSGHDESTALGILRVISNNPALSQNVDVNHQSTLGQPLLFYPLLHYPESRELGATLFGLGASPAATMMWNVYDEETGLTTPSADQVMPLHFALIKYASDDVIRLILDSKPNLEAILARSRATPLILAAKHDRAAIISVLLHRGVKIMQKDCHDRTALFYAARSGRTTAVTSLLKKSPITNDGSLHEAARGLHTDIDAALLATGHDVNFPSFKHSGRSPLCELCYRCDVPNDVTNLHFTLQELQKAKAAPLRECRGRTPLFYAIDNPYSASVVVGKLIEVVLWDTDLLNDHKNVFKQKHLHYSATKYVEKGLCEQPEAIAQRVLDVLQDAGVTDRFYASERTKQPDGARGMPQRIADLDDKKWIRSNRLMEEQEDQERKLRREKEELSQRDELTSRRHLRVMEQKEDLALQTITHNTDLQWQTMQFRSMDHAQAIR</sequence>
<proteinExistence type="predicted"/>
<gene>
    <name evidence="4" type="ORF">FKW77_004645</name>
</gene>
<dbReference type="PANTHER" id="PTHR24189">
    <property type="entry name" value="MYOTROPHIN"/>
    <property type="match status" value="1"/>
</dbReference>